<keyword evidence="4" id="KW-1185">Reference proteome</keyword>
<dbReference type="OrthoDB" id="2449933at2759"/>
<feature type="region of interest" description="Disordered" evidence="1">
    <location>
        <begin position="110"/>
        <end position="133"/>
    </location>
</feature>
<evidence type="ECO:0000256" key="1">
    <source>
        <dbReference type="SAM" id="MobiDB-lite"/>
    </source>
</evidence>
<reference evidence="3" key="1">
    <citation type="submission" date="2021-06" db="EMBL/GenBank/DDBJ databases">
        <authorList>
            <person name="Kallberg Y."/>
            <person name="Tangrot J."/>
            <person name="Rosling A."/>
        </authorList>
    </citation>
    <scope>NUCLEOTIDE SEQUENCE</scope>
    <source>
        <strain evidence="3">AZ414A</strain>
    </source>
</reference>
<dbReference type="InterPro" id="IPR039110">
    <property type="entry name" value="KNL2-like"/>
</dbReference>
<dbReference type="AlphaFoldDB" id="A0A9N9AIJ6"/>
<dbReference type="EMBL" id="CAJVPK010000629">
    <property type="protein sequence ID" value="CAG8533898.1"/>
    <property type="molecule type" value="Genomic_DNA"/>
</dbReference>
<dbReference type="Proteomes" id="UP000789706">
    <property type="component" value="Unassembled WGS sequence"/>
</dbReference>
<comment type="caution">
    <text evidence="3">The sequence shown here is derived from an EMBL/GenBank/DDBJ whole genome shotgun (WGS) entry which is preliminary data.</text>
</comment>
<protein>
    <submittedName>
        <fullName evidence="3">1044_t:CDS:1</fullName>
    </submittedName>
</protein>
<proteinExistence type="predicted"/>
<feature type="domain" description="SANTA" evidence="2">
    <location>
        <begin position="165"/>
        <end position="239"/>
    </location>
</feature>
<evidence type="ECO:0000259" key="2">
    <source>
        <dbReference type="Pfam" id="PF09133"/>
    </source>
</evidence>
<evidence type="ECO:0000313" key="3">
    <source>
        <dbReference type="EMBL" id="CAG8533898.1"/>
    </source>
</evidence>
<sequence length="313" mass="36087">MVDEQKIGIFDYDDDEQALRSPVPIHIMNVMNPTFNSQTRSSTVGSAFSIPAYGSFASQVQRETENRIRPNNLLYGLTNEPDFCPSFTPSSYITTPSLVPSPTSHILMPSFSPEFRHDNNKKNKLSEEEEDDDNDSNKVIMFDWHLRCVPFQRNSNYLSFLPDTKKWIVVDGFIKKANQKQQWHSSLIVDRINKILIKTSSGKLYKLEGKLSIENMLRDGFSQELCEKFQDGFPDNWKETLSFHMPTNFLEPIVIIQGTNNTNYSDSSNNSNMLVHQEIQESQEIRGIRGIQEIQEIRGIRGIREIQKIMQIL</sequence>
<gene>
    <name evidence="3" type="ORF">DEBURN_LOCUS6276</name>
</gene>
<organism evidence="3 4">
    <name type="scientific">Diversispora eburnea</name>
    <dbReference type="NCBI Taxonomy" id="1213867"/>
    <lineage>
        <taxon>Eukaryota</taxon>
        <taxon>Fungi</taxon>
        <taxon>Fungi incertae sedis</taxon>
        <taxon>Mucoromycota</taxon>
        <taxon>Glomeromycotina</taxon>
        <taxon>Glomeromycetes</taxon>
        <taxon>Diversisporales</taxon>
        <taxon>Diversisporaceae</taxon>
        <taxon>Diversispora</taxon>
    </lineage>
</organism>
<dbReference type="PANTHER" id="PTHR16124:SF3">
    <property type="entry name" value="MIS18-BINDING PROTEIN 1"/>
    <property type="match status" value="1"/>
</dbReference>
<dbReference type="PANTHER" id="PTHR16124">
    <property type="entry name" value="MIS18-BINDING PROTEIN 1"/>
    <property type="match status" value="1"/>
</dbReference>
<dbReference type="GO" id="GO:0000775">
    <property type="term" value="C:chromosome, centromeric region"/>
    <property type="evidence" value="ECO:0007669"/>
    <property type="project" value="TreeGrafter"/>
</dbReference>
<evidence type="ECO:0000313" key="4">
    <source>
        <dbReference type="Proteomes" id="UP000789706"/>
    </source>
</evidence>
<accession>A0A9N9AIJ6</accession>
<dbReference type="Pfam" id="PF09133">
    <property type="entry name" value="SANTA"/>
    <property type="match status" value="1"/>
</dbReference>
<name>A0A9N9AIJ6_9GLOM</name>
<dbReference type="InterPro" id="IPR015216">
    <property type="entry name" value="SANTA"/>
</dbReference>
<feature type="compositionally biased region" description="Basic and acidic residues" evidence="1">
    <location>
        <begin position="114"/>
        <end position="126"/>
    </location>
</feature>